<accession>A0A9N8JB38</accession>
<evidence type="ECO:0000256" key="4">
    <source>
        <dbReference type="ARBA" id="ARBA00022448"/>
    </source>
</evidence>
<dbReference type="InterPro" id="IPR036812">
    <property type="entry name" value="NAD(P)_OxRdtase_dom_sf"/>
</dbReference>
<keyword evidence="7" id="KW-0653">Protein transport</keyword>
<comment type="similarity">
    <text evidence="3">Belongs to the aldo/keto reductase family.</text>
</comment>
<evidence type="ECO:0000256" key="13">
    <source>
        <dbReference type="ARBA" id="ARBA00023277"/>
    </source>
</evidence>
<protein>
    <recommendedName>
        <fullName evidence="17">NADP-dependent oxidoreductase domain-containing protein</fullName>
    </recommendedName>
</protein>
<keyword evidence="8 16" id="KW-1133">Transmembrane helix</keyword>
<dbReference type="EMBL" id="CAIJEN010000001">
    <property type="protein sequence ID" value="CAD0082211.1"/>
    <property type="molecule type" value="Genomic_DNA"/>
</dbReference>
<keyword evidence="6 16" id="KW-0812">Transmembrane</keyword>
<feature type="compositionally biased region" description="Low complexity" evidence="15">
    <location>
        <begin position="47"/>
        <end position="70"/>
    </location>
</feature>
<dbReference type="GO" id="GO:0012505">
    <property type="term" value="C:endomembrane system"/>
    <property type="evidence" value="ECO:0007669"/>
    <property type="project" value="UniProtKB-SubCell"/>
</dbReference>
<feature type="region of interest" description="Disordered" evidence="15">
    <location>
        <begin position="33"/>
        <end position="99"/>
    </location>
</feature>
<proteinExistence type="inferred from homology"/>
<evidence type="ECO:0000256" key="10">
    <source>
        <dbReference type="ARBA" id="ARBA00023010"/>
    </source>
</evidence>
<dbReference type="GO" id="GO:0042843">
    <property type="term" value="P:D-xylose catabolic process"/>
    <property type="evidence" value="ECO:0007669"/>
    <property type="project" value="InterPro"/>
</dbReference>
<evidence type="ECO:0000256" key="6">
    <source>
        <dbReference type="ARBA" id="ARBA00022692"/>
    </source>
</evidence>
<dbReference type="InterPro" id="IPR020471">
    <property type="entry name" value="AKR"/>
</dbReference>
<evidence type="ECO:0000256" key="12">
    <source>
        <dbReference type="ARBA" id="ARBA00023136"/>
    </source>
</evidence>
<dbReference type="GO" id="GO:0015031">
    <property type="term" value="P:protein transport"/>
    <property type="evidence" value="ECO:0007669"/>
    <property type="project" value="UniProtKB-KW"/>
</dbReference>
<evidence type="ECO:0000313" key="18">
    <source>
        <dbReference type="EMBL" id="CAD0082211.1"/>
    </source>
</evidence>
<evidence type="ECO:0000256" key="3">
    <source>
        <dbReference type="ARBA" id="ARBA00007905"/>
    </source>
</evidence>
<keyword evidence="11" id="KW-0520">NAD</keyword>
<evidence type="ECO:0000259" key="17">
    <source>
        <dbReference type="Pfam" id="PF00248"/>
    </source>
</evidence>
<dbReference type="Gene3D" id="3.20.20.100">
    <property type="entry name" value="NADP-dependent oxidoreductase domain"/>
    <property type="match status" value="1"/>
</dbReference>
<evidence type="ECO:0000256" key="5">
    <source>
        <dbReference type="ARBA" id="ARBA00022629"/>
    </source>
</evidence>
<keyword evidence="4" id="KW-0813">Transport</keyword>
<gene>
    <name evidence="18" type="ORF">AWRI4619_LOCUS778</name>
</gene>
<keyword evidence="13" id="KW-0119">Carbohydrate metabolism</keyword>
<feature type="compositionally biased region" description="Polar residues" evidence="15">
    <location>
        <begin position="33"/>
        <end position="45"/>
    </location>
</feature>
<evidence type="ECO:0000313" key="19">
    <source>
        <dbReference type="Proteomes" id="UP000716446"/>
    </source>
</evidence>
<evidence type="ECO:0000256" key="15">
    <source>
        <dbReference type="SAM" id="MobiDB-lite"/>
    </source>
</evidence>
<comment type="similarity">
    <text evidence="2">Belongs to the SEC61-beta family.</text>
</comment>
<dbReference type="InterPro" id="IPR016482">
    <property type="entry name" value="SecG/Sec61-beta/Sbh"/>
</dbReference>
<dbReference type="PRINTS" id="PR00069">
    <property type="entry name" value="ALDKETRDTASE"/>
</dbReference>
<reference evidence="18" key="1">
    <citation type="submission" date="2020-06" db="EMBL/GenBank/DDBJ databases">
        <authorList>
            <person name="Onetto C."/>
        </authorList>
    </citation>
    <scope>NUCLEOTIDE SEQUENCE</scope>
</reference>
<dbReference type="Proteomes" id="UP000716446">
    <property type="component" value="Unassembled WGS sequence"/>
</dbReference>
<keyword evidence="5" id="KW-0859">Xylose metabolism</keyword>
<keyword evidence="10" id="KW-0811">Translocation</keyword>
<dbReference type="CDD" id="cd19115">
    <property type="entry name" value="AKR_AKR2D1"/>
    <property type="match status" value="1"/>
</dbReference>
<dbReference type="InterPro" id="IPR018170">
    <property type="entry name" value="Aldo/ket_reductase_CS"/>
</dbReference>
<dbReference type="PROSITE" id="PS00798">
    <property type="entry name" value="ALDOKETO_REDUCTASE_1"/>
    <property type="match status" value="1"/>
</dbReference>
<dbReference type="FunFam" id="3.20.20.100:FF:000007">
    <property type="entry name" value="NAD(P)H-dependent D-xylose reductase xyl1"/>
    <property type="match status" value="1"/>
</dbReference>
<dbReference type="PROSITE" id="PS00062">
    <property type="entry name" value="ALDOKETO_REDUCTASE_2"/>
    <property type="match status" value="1"/>
</dbReference>
<evidence type="ECO:0000256" key="9">
    <source>
        <dbReference type="ARBA" id="ARBA00023002"/>
    </source>
</evidence>
<sequence>MPVALSNHFKVARRQTWFKHGLLQANSKNVAATYDTSSPRPSSPVNAAASTGSTTARAASPRAPGGPATAIRRKAAADRADRAANVRPSSTRAAGAGGSSSTMLRLYTDESPGLKVDPFVVLVLSVGFIISVVALHTILYAAAVGCHPNTMMNVLKPFARSAPILASRATLRYSAIARPAFTCYKRIEPVTFRHYSSKMPSAPTVKLNSGHEMPLVGFGLWKVDNDTCADTVYNAIKVGYRLFDGACDYGNEKEVGQGVARAIKDGLVKREELFLVSKLWNSFHDADQVKPIAKKQLADLGIDYFDLYIIHFPVALKYVDPSVRYPPSWTDENDKITFSKTPLSETYKAMEQLVDEGLAKSIGVSNYNGGLMLDLLRYARITPATLQIEHHPYLTQEGLVKLCKENNIHVTAYSSFGPASFVELKMQRAHDTPLLFDNETVKKIADKHNKSAGQVLLRWATQRGVAVIPKSNNKDRLAQNLDVCSFDLAEDEIKAISELDRGLRFNDPVNYGLNIPIFA</sequence>
<keyword evidence="9" id="KW-0560">Oxidoreductase</keyword>
<keyword evidence="12 16" id="KW-0472">Membrane</keyword>
<dbReference type="AlphaFoldDB" id="A0A9N8JB38"/>
<dbReference type="PANTHER" id="PTHR11732">
    <property type="entry name" value="ALDO/KETO REDUCTASE"/>
    <property type="match status" value="1"/>
</dbReference>
<dbReference type="GO" id="GO:0032866">
    <property type="term" value="F:D-xylose reductase (NADPH) activity"/>
    <property type="evidence" value="ECO:0007669"/>
    <property type="project" value="InterPro"/>
</dbReference>
<evidence type="ECO:0000256" key="8">
    <source>
        <dbReference type="ARBA" id="ARBA00022989"/>
    </source>
</evidence>
<dbReference type="InterPro" id="IPR023210">
    <property type="entry name" value="NADP_OxRdtase_dom"/>
</dbReference>
<feature type="transmembrane region" description="Helical" evidence="16">
    <location>
        <begin position="119"/>
        <end position="143"/>
    </location>
</feature>
<evidence type="ECO:0000256" key="16">
    <source>
        <dbReference type="SAM" id="Phobius"/>
    </source>
</evidence>
<comment type="pathway">
    <text evidence="1">Carbohydrate metabolism; D-xylose degradation.</text>
</comment>
<dbReference type="InterPro" id="IPR044487">
    <property type="entry name" value="AKR2D"/>
</dbReference>
<comment type="subcellular location">
    <subcellularLocation>
        <location evidence="14">Endomembrane system</location>
        <topology evidence="14">Single-pass membrane protein</topology>
    </subcellularLocation>
</comment>
<evidence type="ECO:0000256" key="11">
    <source>
        <dbReference type="ARBA" id="ARBA00023027"/>
    </source>
</evidence>
<organism evidence="18 19">
    <name type="scientific">Aureobasidium vineae</name>
    <dbReference type="NCBI Taxonomy" id="2773715"/>
    <lineage>
        <taxon>Eukaryota</taxon>
        <taxon>Fungi</taxon>
        <taxon>Dikarya</taxon>
        <taxon>Ascomycota</taxon>
        <taxon>Pezizomycotina</taxon>
        <taxon>Dothideomycetes</taxon>
        <taxon>Dothideomycetidae</taxon>
        <taxon>Dothideales</taxon>
        <taxon>Saccotheciaceae</taxon>
        <taxon>Aureobasidium</taxon>
    </lineage>
</organism>
<evidence type="ECO:0000256" key="7">
    <source>
        <dbReference type="ARBA" id="ARBA00022927"/>
    </source>
</evidence>
<evidence type="ECO:0000256" key="1">
    <source>
        <dbReference type="ARBA" id="ARBA00004722"/>
    </source>
</evidence>
<keyword evidence="19" id="KW-1185">Reference proteome</keyword>
<comment type="caution">
    <text evidence="18">The sequence shown here is derived from an EMBL/GenBank/DDBJ whole genome shotgun (WGS) entry which is preliminary data.</text>
</comment>
<feature type="domain" description="NADP-dependent oxidoreductase" evidence="17">
    <location>
        <begin position="217"/>
        <end position="500"/>
    </location>
</feature>
<dbReference type="PROSITE" id="PS00063">
    <property type="entry name" value="ALDOKETO_REDUCTASE_3"/>
    <property type="match status" value="1"/>
</dbReference>
<evidence type="ECO:0000256" key="14">
    <source>
        <dbReference type="ARBA" id="ARBA00037847"/>
    </source>
</evidence>
<dbReference type="Pfam" id="PF00248">
    <property type="entry name" value="Aldo_ket_red"/>
    <property type="match status" value="1"/>
</dbReference>
<dbReference type="SUPFAM" id="SSF51430">
    <property type="entry name" value="NAD(P)-linked oxidoreductase"/>
    <property type="match status" value="1"/>
</dbReference>
<feature type="compositionally biased region" description="Basic and acidic residues" evidence="15">
    <location>
        <begin position="75"/>
        <end position="84"/>
    </location>
</feature>
<dbReference type="Pfam" id="PF03911">
    <property type="entry name" value="Sec61_beta"/>
    <property type="match status" value="1"/>
</dbReference>
<evidence type="ECO:0000256" key="2">
    <source>
        <dbReference type="ARBA" id="ARBA00006103"/>
    </source>
</evidence>
<name>A0A9N8JB38_9PEZI</name>